<accession>A0AAV7PMW9</accession>
<evidence type="ECO:0000313" key="2">
    <source>
        <dbReference type="EMBL" id="KAJ1129420.1"/>
    </source>
</evidence>
<feature type="region of interest" description="Disordered" evidence="1">
    <location>
        <begin position="45"/>
        <end position="88"/>
    </location>
</feature>
<proteinExistence type="predicted"/>
<dbReference type="Proteomes" id="UP001066276">
    <property type="component" value="Chromosome 7"/>
</dbReference>
<name>A0AAV7PMW9_PLEWA</name>
<organism evidence="2 3">
    <name type="scientific">Pleurodeles waltl</name>
    <name type="common">Iberian ribbed newt</name>
    <dbReference type="NCBI Taxonomy" id="8319"/>
    <lineage>
        <taxon>Eukaryota</taxon>
        <taxon>Metazoa</taxon>
        <taxon>Chordata</taxon>
        <taxon>Craniata</taxon>
        <taxon>Vertebrata</taxon>
        <taxon>Euteleostomi</taxon>
        <taxon>Amphibia</taxon>
        <taxon>Batrachia</taxon>
        <taxon>Caudata</taxon>
        <taxon>Salamandroidea</taxon>
        <taxon>Salamandridae</taxon>
        <taxon>Pleurodelinae</taxon>
        <taxon>Pleurodeles</taxon>
    </lineage>
</organism>
<comment type="caution">
    <text evidence="2">The sequence shown here is derived from an EMBL/GenBank/DDBJ whole genome shotgun (WGS) entry which is preliminary data.</text>
</comment>
<gene>
    <name evidence="2" type="ORF">NDU88_007790</name>
</gene>
<sequence>MEDAARTDSAAADPQVEGPPTNPLRLLGSNGQWLHTLFIIKANTAPKKGSDVGELEPDTSARTMTRNPQQRHEAAALEEDAGPNTGEP</sequence>
<feature type="region of interest" description="Disordered" evidence="1">
    <location>
        <begin position="1"/>
        <end position="24"/>
    </location>
</feature>
<evidence type="ECO:0000256" key="1">
    <source>
        <dbReference type="SAM" id="MobiDB-lite"/>
    </source>
</evidence>
<protein>
    <submittedName>
        <fullName evidence="2">Uncharacterized protein</fullName>
    </submittedName>
</protein>
<dbReference type="AlphaFoldDB" id="A0AAV7PMW9"/>
<reference evidence="2" key="1">
    <citation type="journal article" date="2022" name="bioRxiv">
        <title>Sequencing and chromosome-scale assembly of the giantPleurodeles waltlgenome.</title>
        <authorList>
            <person name="Brown T."/>
            <person name="Elewa A."/>
            <person name="Iarovenko S."/>
            <person name="Subramanian E."/>
            <person name="Araus A.J."/>
            <person name="Petzold A."/>
            <person name="Susuki M."/>
            <person name="Suzuki K.-i.T."/>
            <person name="Hayashi T."/>
            <person name="Toyoda A."/>
            <person name="Oliveira C."/>
            <person name="Osipova E."/>
            <person name="Leigh N.D."/>
            <person name="Simon A."/>
            <person name="Yun M.H."/>
        </authorList>
    </citation>
    <scope>NUCLEOTIDE SEQUENCE</scope>
    <source>
        <strain evidence="2">20211129_DDA</strain>
        <tissue evidence="2">Liver</tissue>
    </source>
</reference>
<dbReference type="EMBL" id="JANPWB010000011">
    <property type="protein sequence ID" value="KAJ1129420.1"/>
    <property type="molecule type" value="Genomic_DNA"/>
</dbReference>
<evidence type="ECO:0000313" key="3">
    <source>
        <dbReference type="Proteomes" id="UP001066276"/>
    </source>
</evidence>
<keyword evidence="3" id="KW-1185">Reference proteome</keyword>